<evidence type="ECO:0000256" key="4">
    <source>
        <dbReference type="ARBA" id="ARBA00022827"/>
    </source>
</evidence>
<comment type="cofactor">
    <cofactor evidence="1">
        <name>FAD</name>
        <dbReference type="ChEBI" id="CHEBI:57692"/>
    </cofactor>
</comment>
<dbReference type="InterPro" id="IPR006093">
    <property type="entry name" value="Oxy_OxRdtase_FAD_BS"/>
</dbReference>
<dbReference type="Gene3D" id="3.40.462.20">
    <property type="match status" value="1"/>
</dbReference>
<organism evidence="7 8">
    <name type="scientific">Inquilinus ginsengisoli</name>
    <dbReference type="NCBI Taxonomy" id="363840"/>
    <lineage>
        <taxon>Bacteria</taxon>
        <taxon>Pseudomonadati</taxon>
        <taxon>Pseudomonadota</taxon>
        <taxon>Alphaproteobacteria</taxon>
        <taxon>Rhodospirillales</taxon>
        <taxon>Rhodospirillaceae</taxon>
        <taxon>Inquilinus</taxon>
    </lineage>
</organism>
<gene>
    <name evidence="7" type="ORF">E9232_007082</name>
</gene>
<evidence type="ECO:0000256" key="3">
    <source>
        <dbReference type="ARBA" id="ARBA00022630"/>
    </source>
</evidence>
<dbReference type="PROSITE" id="PS00862">
    <property type="entry name" value="OX2_COVAL_FAD"/>
    <property type="match status" value="1"/>
</dbReference>
<dbReference type="InterPro" id="IPR016169">
    <property type="entry name" value="FAD-bd_PCMH_sub2"/>
</dbReference>
<dbReference type="PROSITE" id="PS51387">
    <property type="entry name" value="FAD_PCMH"/>
    <property type="match status" value="1"/>
</dbReference>
<dbReference type="Pfam" id="PF01565">
    <property type="entry name" value="FAD_binding_4"/>
    <property type="match status" value="1"/>
</dbReference>
<dbReference type="PANTHER" id="PTHR42973">
    <property type="entry name" value="BINDING OXIDOREDUCTASE, PUTATIVE (AFU_ORTHOLOGUE AFUA_1G17690)-RELATED"/>
    <property type="match status" value="1"/>
</dbReference>
<dbReference type="InterPro" id="IPR006094">
    <property type="entry name" value="Oxid_FAD_bind_N"/>
</dbReference>
<dbReference type="Pfam" id="PF08031">
    <property type="entry name" value="BBE"/>
    <property type="match status" value="1"/>
</dbReference>
<accession>A0ABU1K0Y8</accession>
<sequence>MEFRSAAPAAQSVAALRDFIWRAQGTAFEPGHADHTKACAIWNGAVEHHPALVIPCRSAAEVQLALTGAQAHGVAISVRGGGHDWAGRALRHGGAVIDLSPMRGVTVDVAARTATISGSATGVEVAGAAAPHGLAPVIGNCGAVGAIGHLIGGGYGALTPGFGLAADNLLSAEVVLADGRTVTADPAQNPDLFWALRGGGGNFGVVTSIRIRLHPVAQMLAGMMLFAWPQAEAVLRGYDALMSTAPDALSVTAGVVNAPDGSPVVLLAPAWSGDTAEGQKAIARLRGLGTPILDQIAPMTCIDQAHLQDAFVVNGRHHAIETRWLPDLSAEAIAAIMAAGSNATSPYSGIVLHHFHGAGTRVAAEATAFGLRRRHILVEIVPAWDPGDGTRHRAWARDLSAALAPHALPGGYANLLGPDAQDQIAEAYGPNAERLRQIKRRYDPDNLFSSAIALPR</sequence>
<proteinExistence type="inferred from homology"/>
<keyword evidence="8" id="KW-1185">Reference proteome</keyword>
<dbReference type="InterPro" id="IPR016164">
    <property type="entry name" value="FAD-linked_Oxase-like_C"/>
</dbReference>
<dbReference type="Gene3D" id="3.30.43.10">
    <property type="entry name" value="Uridine Diphospho-n-acetylenolpyruvylglucosamine Reductase, domain 2"/>
    <property type="match status" value="1"/>
</dbReference>
<keyword evidence="3" id="KW-0285">Flavoprotein</keyword>
<dbReference type="EMBL" id="JAVDPW010000021">
    <property type="protein sequence ID" value="MDR6294528.1"/>
    <property type="molecule type" value="Genomic_DNA"/>
</dbReference>
<evidence type="ECO:0000313" key="8">
    <source>
        <dbReference type="Proteomes" id="UP001262410"/>
    </source>
</evidence>
<dbReference type="InterPro" id="IPR012951">
    <property type="entry name" value="BBE"/>
</dbReference>
<evidence type="ECO:0000256" key="2">
    <source>
        <dbReference type="ARBA" id="ARBA00005466"/>
    </source>
</evidence>
<dbReference type="RefSeq" id="WP_309802095.1">
    <property type="nucleotide sequence ID" value="NZ_JAVDPW010000021.1"/>
</dbReference>
<feature type="domain" description="FAD-binding PCMH-type" evidence="6">
    <location>
        <begin position="46"/>
        <end position="216"/>
    </location>
</feature>
<evidence type="ECO:0000256" key="1">
    <source>
        <dbReference type="ARBA" id="ARBA00001974"/>
    </source>
</evidence>
<dbReference type="InterPro" id="IPR036318">
    <property type="entry name" value="FAD-bd_PCMH-like_sf"/>
</dbReference>
<protein>
    <submittedName>
        <fullName evidence="7">FAD/FMN-containing dehydrogenase</fullName>
    </submittedName>
</protein>
<dbReference type="InterPro" id="IPR016166">
    <property type="entry name" value="FAD-bd_PCMH"/>
</dbReference>
<evidence type="ECO:0000259" key="6">
    <source>
        <dbReference type="PROSITE" id="PS51387"/>
    </source>
</evidence>
<dbReference type="SUPFAM" id="SSF55103">
    <property type="entry name" value="FAD-linked oxidases, C-terminal domain"/>
    <property type="match status" value="1"/>
</dbReference>
<comment type="caution">
    <text evidence="7">The sequence shown here is derived from an EMBL/GenBank/DDBJ whole genome shotgun (WGS) entry which is preliminary data.</text>
</comment>
<evidence type="ECO:0000313" key="7">
    <source>
        <dbReference type="EMBL" id="MDR6294528.1"/>
    </source>
</evidence>
<keyword evidence="4" id="KW-0274">FAD</keyword>
<name>A0ABU1K0Y8_9PROT</name>
<dbReference type="InterPro" id="IPR016167">
    <property type="entry name" value="FAD-bd_PCMH_sub1"/>
</dbReference>
<keyword evidence="5" id="KW-0560">Oxidoreductase</keyword>
<reference evidence="7 8" key="1">
    <citation type="submission" date="2023-07" db="EMBL/GenBank/DDBJ databases">
        <title>Sorghum-associated microbial communities from plants grown in Nebraska, USA.</title>
        <authorList>
            <person name="Schachtman D."/>
        </authorList>
    </citation>
    <scope>NUCLEOTIDE SEQUENCE [LARGE SCALE GENOMIC DNA]</scope>
    <source>
        <strain evidence="7 8">584</strain>
    </source>
</reference>
<dbReference type="SUPFAM" id="SSF56176">
    <property type="entry name" value="FAD-binding/transporter-associated domain-like"/>
    <property type="match status" value="1"/>
</dbReference>
<comment type="similarity">
    <text evidence="2">Belongs to the oxygen-dependent FAD-linked oxidoreductase family.</text>
</comment>
<dbReference type="Gene3D" id="3.30.465.10">
    <property type="match status" value="1"/>
</dbReference>
<evidence type="ECO:0000256" key="5">
    <source>
        <dbReference type="ARBA" id="ARBA00023002"/>
    </source>
</evidence>
<dbReference type="Proteomes" id="UP001262410">
    <property type="component" value="Unassembled WGS sequence"/>
</dbReference>
<dbReference type="InterPro" id="IPR050416">
    <property type="entry name" value="FAD-linked_Oxidoreductase"/>
</dbReference>
<dbReference type="PANTHER" id="PTHR42973:SF39">
    <property type="entry name" value="FAD-BINDING PCMH-TYPE DOMAIN-CONTAINING PROTEIN"/>
    <property type="match status" value="1"/>
</dbReference>